<dbReference type="InterPro" id="IPR053137">
    <property type="entry name" value="NLR-like"/>
</dbReference>
<evidence type="ECO:0000259" key="3">
    <source>
        <dbReference type="Pfam" id="PF01048"/>
    </source>
</evidence>
<organism evidence="5 6">
    <name type="scientific">Fusarium anthophilum</name>
    <dbReference type="NCBI Taxonomy" id="48485"/>
    <lineage>
        <taxon>Eukaryota</taxon>
        <taxon>Fungi</taxon>
        <taxon>Dikarya</taxon>
        <taxon>Ascomycota</taxon>
        <taxon>Pezizomycotina</taxon>
        <taxon>Sordariomycetes</taxon>
        <taxon>Hypocreomycetidae</taxon>
        <taxon>Hypocreales</taxon>
        <taxon>Nectriaceae</taxon>
        <taxon>Fusarium</taxon>
        <taxon>Fusarium fujikuroi species complex</taxon>
    </lineage>
</organism>
<evidence type="ECO:0000259" key="4">
    <source>
        <dbReference type="Pfam" id="PF01266"/>
    </source>
</evidence>
<reference evidence="5 6" key="1">
    <citation type="journal article" date="2020" name="BMC Genomics">
        <title>Correction to: Identification and distribution of gene clusters required for synthesis of sphingolipid metabolism inhibitors in diverse species of the filamentous fungus Fusarium.</title>
        <authorList>
            <person name="Kim H.S."/>
            <person name="Lohmar J.M."/>
            <person name="Busman M."/>
            <person name="Brown D.W."/>
            <person name="Naumann T.A."/>
            <person name="Divon H.H."/>
            <person name="Lysoe E."/>
            <person name="Uhlig S."/>
            <person name="Proctor R.H."/>
        </authorList>
    </citation>
    <scope>NUCLEOTIDE SEQUENCE [LARGE SCALE GENOMIC DNA]</scope>
    <source>
        <strain evidence="5 6">NRRL 25214</strain>
    </source>
</reference>
<dbReference type="Pfam" id="PF00931">
    <property type="entry name" value="NB-ARC"/>
    <property type="match status" value="1"/>
</dbReference>
<dbReference type="SUPFAM" id="SSF53167">
    <property type="entry name" value="Purine and uridine phosphorylases"/>
    <property type="match status" value="1"/>
</dbReference>
<evidence type="ECO:0000256" key="1">
    <source>
        <dbReference type="SAM" id="MobiDB-lite"/>
    </source>
</evidence>
<protein>
    <recommendedName>
        <fullName evidence="7">FAD dependent oxidoreductase domain-containing protein</fullName>
    </recommendedName>
</protein>
<dbReference type="InterPro" id="IPR036188">
    <property type="entry name" value="FAD/NAD-bd_sf"/>
</dbReference>
<dbReference type="PANTHER" id="PTHR46082:SF6">
    <property type="entry name" value="AAA+ ATPASE DOMAIN-CONTAINING PROTEIN-RELATED"/>
    <property type="match status" value="1"/>
</dbReference>
<comment type="caution">
    <text evidence="5">The sequence shown here is derived from an EMBL/GenBank/DDBJ whole genome shotgun (WGS) entry which is preliminary data.</text>
</comment>
<dbReference type="Gene3D" id="3.40.50.1580">
    <property type="entry name" value="Nucleoside phosphorylase domain"/>
    <property type="match status" value="1"/>
</dbReference>
<dbReference type="AlphaFoldDB" id="A0A8H5E337"/>
<feature type="compositionally biased region" description="Basic and acidic residues" evidence="1">
    <location>
        <begin position="19"/>
        <end position="29"/>
    </location>
</feature>
<dbReference type="InterPro" id="IPR035994">
    <property type="entry name" value="Nucleoside_phosphorylase_sf"/>
</dbReference>
<feature type="region of interest" description="Disordered" evidence="1">
    <location>
        <begin position="1"/>
        <end position="29"/>
    </location>
</feature>
<dbReference type="Gene3D" id="3.40.50.300">
    <property type="entry name" value="P-loop containing nucleotide triphosphate hydrolases"/>
    <property type="match status" value="1"/>
</dbReference>
<dbReference type="GO" id="GO:0043531">
    <property type="term" value="F:ADP binding"/>
    <property type="evidence" value="ECO:0007669"/>
    <property type="project" value="InterPro"/>
</dbReference>
<accession>A0A8H5E337</accession>
<evidence type="ECO:0000313" key="5">
    <source>
        <dbReference type="EMBL" id="KAF5244806.1"/>
    </source>
</evidence>
<feature type="compositionally biased region" description="Pro residues" evidence="1">
    <location>
        <begin position="1"/>
        <end position="10"/>
    </location>
</feature>
<sequence length="1245" mass="139077">MCSASFPPPEGMSSFWRTKPGDLDNHRSTEELPTSVDIVIIGAGYSAAAILTYILATTSSENRPSILVLEARQLCSGATGRNGGHLKPDSYNAISAYASEYGIEAAAEVASFEAANVKAVTDYVQQNKVDCDFVLTRAVDVQLSTGHQRRIKEGYDKLIAAGLETTKDTLSVEEKDAEMMSGVKGAKGCFTYTAGHLWPYKLIHHMFSEAISQGINLQTNTPVISVSDTQDATGQYTLRTSRGEVRARKIVFATNAYTGSLLPEYRNKIIPYRAVCSRIKTPGPHPLLNNTYALRFSDWNFDYLIPRLDGTIIVGGARDAYIRSVDSWYGNVDDTRVIAEARSYFDGYMQKHFHGWEDSGAYVDDIWTGIMGYSSDRLPRVGPIPGRQGMFIMGGFTGHGMPQIYLCGHAMAKFLLKDASFKETGLPRLFEETQARLEDPRDRVLEFKAPGDPNSYSTGRIGHHNVVLAYMPEAGKANGASVATHCRVSFPHVKLAIVVGICGVIPFTPGPRDAHHEIILGDVIVSQSVVQYDLGRQHPGSFEFKNTNEEALGRPNVEVRSLLSKLKGLRARRAFESDMRSFLTLLQQDLELAAHYPGPGTDHLYEATYPHADKDMSCVKCGCNGKLVPRERLRQEVPEPKVHFGRIASGDTVMKSGEDRDDIARKLGVIAFEMESAGVWDSLPCLVIKGACDYADSHKGKASQNYAAATAAACTKAILRQWVVPTNHVLVPFPPNKDFVGRQNILASLRQELCFENTNEVAALFGLGGAGKTQIALAYAHEAHAQNPDLSVFWVYASNEDRMKQSYAIIMQQFDIPRGDSLSDLELVKQWLEAEHQKPWLMVVDNADDLNLFYGTRGLSRYLPTCPQGKLLVTTRNRQIAVRATKGRCSIEIPRMTESEAHDLLGEHLGFLKPDVVDLSTLASKLEYLPLILVQAASFIKENCISISDYLSLLETDKNLIELLDEDFETYGRYPDSLRTVTKTWAISFRQIRRQNKLASDLLSIMSMFNHQHIPDDFVVTYLSLFHGQEKTLERLRAIGLLKAFSFVSSGEDNSVSMHRLIQLVMREWLIREDTIEDFLRMAVLTIDGTSCFTTNSDAYTSSTRVSGNISHLLTPLGIFLNTFGTSMWSRTDTLNLFKDAFRAIYQDLIFLLGYNDLQERGLPESLDMKKKRLDTVASAAILESDYHVLWEERSRLIRQLKTIGEKERTFIIRELENVVHTWRLLLPPGTSNTLEKCEADLRDY</sequence>
<dbReference type="SUPFAM" id="SSF52540">
    <property type="entry name" value="P-loop containing nucleoside triphosphate hydrolases"/>
    <property type="match status" value="1"/>
</dbReference>
<dbReference type="EMBL" id="JABEVY010000171">
    <property type="protein sequence ID" value="KAF5244806.1"/>
    <property type="molecule type" value="Genomic_DNA"/>
</dbReference>
<dbReference type="Gene3D" id="3.50.50.60">
    <property type="entry name" value="FAD/NAD(P)-binding domain"/>
    <property type="match status" value="1"/>
</dbReference>
<name>A0A8H5E337_9HYPO</name>
<dbReference type="SUPFAM" id="SSF51905">
    <property type="entry name" value="FAD/NAD(P)-binding domain"/>
    <property type="match status" value="1"/>
</dbReference>
<gene>
    <name evidence="5" type="ORF">FANTH_7630</name>
</gene>
<evidence type="ECO:0000313" key="6">
    <source>
        <dbReference type="Proteomes" id="UP000573603"/>
    </source>
</evidence>
<dbReference type="GO" id="GO:0003824">
    <property type="term" value="F:catalytic activity"/>
    <property type="evidence" value="ECO:0007669"/>
    <property type="project" value="InterPro"/>
</dbReference>
<dbReference type="InterPro" id="IPR006076">
    <property type="entry name" value="FAD-dep_OxRdtase"/>
</dbReference>
<dbReference type="InterPro" id="IPR000845">
    <property type="entry name" value="Nucleoside_phosphorylase_d"/>
</dbReference>
<keyword evidence="6" id="KW-1185">Reference proteome</keyword>
<dbReference type="GO" id="GO:0009116">
    <property type="term" value="P:nucleoside metabolic process"/>
    <property type="evidence" value="ECO:0007669"/>
    <property type="project" value="InterPro"/>
</dbReference>
<dbReference type="PANTHER" id="PTHR46082">
    <property type="entry name" value="ATP/GTP-BINDING PROTEIN-RELATED"/>
    <property type="match status" value="1"/>
</dbReference>
<feature type="domain" description="FAD dependent oxidoreductase" evidence="4">
    <location>
        <begin position="37"/>
        <end position="413"/>
    </location>
</feature>
<dbReference type="InterPro" id="IPR002182">
    <property type="entry name" value="NB-ARC"/>
</dbReference>
<dbReference type="Proteomes" id="UP000573603">
    <property type="component" value="Unassembled WGS sequence"/>
</dbReference>
<dbReference type="InterPro" id="IPR027417">
    <property type="entry name" value="P-loop_NTPase"/>
</dbReference>
<dbReference type="Pfam" id="PF01048">
    <property type="entry name" value="PNP_UDP_1"/>
    <property type="match status" value="1"/>
</dbReference>
<dbReference type="Gene3D" id="3.30.9.10">
    <property type="entry name" value="D-Amino Acid Oxidase, subunit A, domain 2"/>
    <property type="match status" value="1"/>
</dbReference>
<feature type="domain" description="NB-ARC" evidence="2">
    <location>
        <begin position="746"/>
        <end position="906"/>
    </location>
</feature>
<evidence type="ECO:0008006" key="7">
    <source>
        <dbReference type="Google" id="ProtNLM"/>
    </source>
</evidence>
<dbReference type="Pfam" id="PF01266">
    <property type="entry name" value="DAO"/>
    <property type="match status" value="1"/>
</dbReference>
<evidence type="ECO:0000259" key="2">
    <source>
        <dbReference type="Pfam" id="PF00931"/>
    </source>
</evidence>
<feature type="domain" description="Nucleoside phosphorylase" evidence="3">
    <location>
        <begin position="445"/>
        <end position="715"/>
    </location>
</feature>
<proteinExistence type="predicted"/>